<dbReference type="KEGG" id="vg:29125245"/>
<protein>
    <submittedName>
        <fullName evidence="1">Uncharacterized protein</fullName>
    </submittedName>
</protein>
<dbReference type="GeneID" id="29125245"/>
<name>A0A127AW19_9CAUD</name>
<organism evidence="1 2">
    <name type="scientific">Bacillus phage SP-15</name>
    <dbReference type="NCBI Taxonomy" id="1792032"/>
    <lineage>
        <taxon>Viruses</taxon>
        <taxon>Duplodnaviria</taxon>
        <taxon>Heunggongvirae</taxon>
        <taxon>Uroviricota</taxon>
        <taxon>Caudoviricetes</taxon>
        <taxon>Thornevirus</taxon>
        <taxon>Thornevirus SP15</taxon>
    </lineage>
</organism>
<dbReference type="EMBL" id="KT624200">
    <property type="protein sequence ID" value="AMM44876.1"/>
    <property type="molecule type" value="Genomic_DNA"/>
</dbReference>
<dbReference type="RefSeq" id="YP_009302465.1">
    <property type="nucleotide sequence ID" value="NC_031245.1"/>
</dbReference>
<keyword evidence="2" id="KW-1185">Reference proteome</keyword>
<proteinExistence type="predicted"/>
<sequence>MEIKEVLEGGIVELARPLKVGDHTFAKGVKFKSEPYQNDYLLSPVSTKTVRKFKELKIEFIQVNPFDKSSEFYHPLQIPKTA</sequence>
<evidence type="ECO:0000313" key="1">
    <source>
        <dbReference type="EMBL" id="AMM44876.1"/>
    </source>
</evidence>
<reference evidence="1 2" key="1">
    <citation type="submission" date="2015-08" db="EMBL/GenBank/DDBJ databases">
        <authorList>
            <person name="Babu N.S."/>
            <person name="Beckwith C.J."/>
            <person name="Beseler K.G."/>
            <person name="Brison A."/>
            <person name="Carone J.V."/>
            <person name="Caskin T.P."/>
            <person name="Diamond M."/>
            <person name="Durham M.E."/>
            <person name="Foxe J.M."/>
            <person name="Go M."/>
            <person name="Henderson B.A."/>
            <person name="Jones I.B."/>
            <person name="McGettigan J.A."/>
            <person name="Micheletti S.J."/>
            <person name="Nasrallah M.E."/>
            <person name="Ortiz D."/>
            <person name="Piller C.R."/>
            <person name="Privatt S.R."/>
            <person name="Schneider S.L."/>
            <person name="Sharp S."/>
            <person name="Smith T.C."/>
            <person name="Stanton J.D."/>
            <person name="Ullery H.E."/>
            <person name="Wilson R.J."/>
            <person name="Serrano M.G."/>
            <person name="Buck G."/>
            <person name="Lee V."/>
            <person name="Wang Y."/>
            <person name="Carvalho R."/>
            <person name="Voegtly L."/>
            <person name="Shi R."/>
            <person name="Duckworth R."/>
            <person name="Johnson A."/>
            <person name="Loviza R."/>
            <person name="Walstead R."/>
            <person name="Shah Z."/>
            <person name="Kiflezghi M."/>
            <person name="Wade K."/>
            <person name="Ball S.L."/>
            <person name="Bradley K.W."/>
            <person name="Asai D.J."/>
            <person name="Bowman C.A."/>
            <person name="Russell D.A."/>
            <person name="Pope W.H."/>
            <person name="Jacobs-Sera D."/>
            <person name="Hendrix R.W."/>
            <person name="Hatfull G.F."/>
        </authorList>
    </citation>
    <scope>NUCLEOTIDE SEQUENCE [LARGE SCALE GENOMIC DNA]</scope>
</reference>
<gene>
    <name evidence="1" type="ORF">SP15_077</name>
</gene>
<dbReference type="Proteomes" id="UP000203261">
    <property type="component" value="Segment"/>
</dbReference>
<accession>A0A127AW19</accession>
<evidence type="ECO:0000313" key="2">
    <source>
        <dbReference type="Proteomes" id="UP000203261"/>
    </source>
</evidence>